<dbReference type="RefSeq" id="WP_267765787.1">
    <property type="nucleotide sequence ID" value="NZ_JAPNKE010000002.1"/>
</dbReference>
<dbReference type="EMBL" id="JAPNKE010000002">
    <property type="protein sequence ID" value="MCY1004247.1"/>
    <property type="molecule type" value="Genomic_DNA"/>
</dbReference>
<comment type="caution">
    <text evidence="1">The sequence shown here is derived from an EMBL/GenBank/DDBJ whole genome shotgun (WGS) entry which is preliminary data.</text>
</comment>
<evidence type="ECO:0000313" key="2">
    <source>
        <dbReference type="Proteomes" id="UP001150924"/>
    </source>
</evidence>
<dbReference type="Proteomes" id="UP001150924">
    <property type="component" value="Unassembled WGS sequence"/>
</dbReference>
<accession>A0A9X3EHP3</accession>
<name>A0A9X3EHP3_9BACT</name>
<gene>
    <name evidence="1" type="ORF">OV079_01415</name>
</gene>
<protein>
    <submittedName>
        <fullName evidence="1">Uncharacterized protein</fullName>
    </submittedName>
</protein>
<organism evidence="1 2">
    <name type="scientific">Nannocystis pusilla</name>
    <dbReference type="NCBI Taxonomy" id="889268"/>
    <lineage>
        <taxon>Bacteria</taxon>
        <taxon>Pseudomonadati</taxon>
        <taxon>Myxococcota</taxon>
        <taxon>Polyangia</taxon>
        <taxon>Nannocystales</taxon>
        <taxon>Nannocystaceae</taxon>
        <taxon>Nannocystis</taxon>
    </lineage>
</organism>
<reference evidence="1" key="1">
    <citation type="submission" date="2022-11" db="EMBL/GenBank/DDBJ databases">
        <title>Minimal conservation of predation-associated metabolite biosynthetic gene clusters underscores biosynthetic potential of Myxococcota including descriptions for ten novel species: Archangium lansinium sp. nov., Myxococcus landrumus sp. nov., Nannocystis bai.</title>
        <authorList>
            <person name="Ahearne A."/>
            <person name="Stevens C."/>
            <person name="Phillips K."/>
        </authorList>
    </citation>
    <scope>NUCLEOTIDE SEQUENCE</scope>
    <source>
        <strain evidence="1">Na p29</strain>
    </source>
</reference>
<proteinExistence type="predicted"/>
<evidence type="ECO:0000313" key="1">
    <source>
        <dbReference type="EMBL" id="MCY1004247.1"/>
    </source>
</evidence>
<keyword evidence="2" id="KW-1185">Reference proteome</keyword>
<dbReference type="AlphaFoldDB" id="A0A9X3EHP3"/>
<sequence length="157" mass="16076">MTTHGQVDELICQLFSLIQGLDDLYFGATHGFAGLSNRVLESVGTFGALTDNGFSTALGPPTSLNVGSAGSSGYILVDGVDEVSYAAIARMNCGDDLQGLYVFQSGTVMIDPKGEAIPAPALGTNILGASLDVIIAAWRDAVAAGDRGQVLLVLAPS</sequence>